<reference evidence="3" key="1">
    <citation type="journal article" date="2022" name="ISME J.">
        <title>Genetic and phylogenetic analysis of dissimilatory iodate-reducing bacteria identifies potential niches across the world's oceans.</title>
        <authorList>
            <person name="Reyes-Umana V."/>
            <person name="Henning Z."/>
            <person name="Lee K."/>
            <person name="Barnum T.P."/>
            <person name="Coates J.D."/>
        </authorList>
    </citation>
    <scope>NUCLEOTIDE SEQUENCE [LARGE SCALE GENOMIC DNA]</scope>
    <source>
        <strain evidence="3">IR12</strain>
    </source>
</reference>
<evidence type="ECO:0000259" key="1">
    <source>
        <dbReference type="Pfam" id="PF03958"/>
    </source>
</evidence>
<accession>A0A944DB86</accession>
<dbReference type="EMBL" id="JAEKFT010000008">
    <property type="protein sequence ID" value="MBT0961363.1"/>
    <property type="molecule type" value="Genomic_DNA"/>
</dbReference>
<gene>
    <name evidence="2" type="ORF">I8J34_09250</name>
</gene>
<sequence length="279" mass="29477">MVAAICLAPAAHAALPLTIITLQHRSVDEVLPALRPLLSPGGQLSGINDKLLIRTDADNLRQLREALAAVDTPPARLRIELRTDRVGSELRRDIGIGGEVRSGDVTVRLPGQVPRRGASVDIGGVRAGVGESSRSMRRSGTQFVETRDGGAATLFVGTSVPLAFHQVFVRPDGVRVVRGTVYQDVGEGVLVRPTVVGQRVRLVLSPESSRQAGDGRIDVMRLETTVEGRLGEWIAVGGASAAEDTRESRGVVIGGSSSADSQSDAAFWLRVDTVGGARD</sequence>
<dbReference type="Pfam" id="PF03958">
    <property type="entry name" value="Secretin_N"/>
    <property type="match status" value="1"/>
</dbReference>
<name>A0A944DB86_DENI1</name>
<protein>
    <recommendedName>
        <fullName evidence="1">NolW-like domain-containing protein</fullName>
    </recommendedName>
</protein>
<proteinExistence type="predicted"/>
<comment type="caution">
    <text evidence="2">The sequence shown here is derived from an EMBL/GenBank/DDBJ whole genome shotgun (WGS) entry which is preliminary data.</text>
</comment>
<feature type="domain" description="NolW-like" evidence="1">
    <location>
        <begin position="19"/>
        <end position="75"/>
    </location>
</feature>
<keyword evidence="3" id="KW-1185">Reference proteome</keyword>
<organism evidence="2 3">
    <name type="scientific">Denitromonas iodatirespirans</name>
    <dbReference type="NCBI Taxonomy" id="2795389"/>
    <lineage>
        <taxon>Bacteria</taxon>
        <taxon>Pseudomonadati</taxon>
        <taxon>Pseudomonadota</taxon>
        <taxon>Betaproteobacteria</taxon>
        <taxon>Rhodocyclales</taxon>
        <taxon>Zoogloeaceae</taxon>
        <taxon>Denitromonas</taxon>
    </lineage>
</organism>
<dbReference type="RefSeq" id="WP_214361120.1">
    <property type="nucleotide sequence ID" value="NZ_JAEKFT010000008.1"/>
</dbReference>
<dbReference type="AlphaFoldDB" id="A0A944DB86"/>
<dbReference type="Proteomes" id="UP000694660">
    <property type="component" value="Unassembled WGS sequence"/>
</dbReference>
<evidence type="ECO:0000313" key="3">
    <source>
        <dbReference type="Proteomes" id="UP000694660"/>
    </source>
</evidence>
<dbReference type="InterPro" id="IPR005644">
    <property type="entry name" value="NolW-like"/>
</dbReference>
<evidence type="ECO:0000313" key="2">
    <source>
        <dbReference type="EMBL" id="MBT0961363.1"/>
    </source>
</evidence>